<accession>A0ABU9H6E5</accession>
<dbReference type="Pfam" id="PF13304">
    <property type="entry name" value="AAA_21"/>
    <property type="match status" value="1"/>
</dbReference>
<evidence type="ECO:0000259" key="1">
    <source>
        <dbReference type="Pfam" id="PF13304"/>
    </source>
</evidence>
<gene>
    <name evidence="2" type="ORF">V6257_20545</name>
</gene>
<feature type="non-terminal residue" evidence="2">
    <location>
        <position position="1"/>
    </location>
</feature>
<comment type="caution">
    <text evidence="2">The sequence shown here is derived from an EMBL/GenBank/DDBJ whole genome shotgun (WGS) entry which is preliminary data.</text>
</comment>
<keyword evidence="3" id="KW-1185">Reference proteome</keyword>
<evidence type="ECO:0000313" key="2">
    <source>
        <dbReference type="EMBL" id="MEL0657385.1"/>
    </source>
</evidence>
<dbReference type="EMBL" id="JBAKAW010000170">
    <property type="protein sequence ID" value="MEL0657385.1"/>
    <property type="molecule type" value="Genomic_DNA"/>
</dbReference>
<name>A0ABU9H6E5_9GAMM</name>
<sequence length="75" mass="8402">AIEKLETDPVFGDINVVSIVNNENDEDFKVIAGRIFKNLSSAHKIVLLTITSLVETIEERSLVYLDEPEAHLHTP</sequence>
<organism evidence="2 3">
    <name type="scientific">Pseudoalteromonas issachenkonii</name>
    <dbReference type="NCBI Taxonomy" id="152297"/>
    <lineage>
        <taxon>Bacteria</taxon>
        <taxon>Pseudomonadati</taxon>
        <taxon>Pseudomonadota</taxon>
        <taxon>Gammaproteobacteria</taxon>
        <taxon>Alteromonadales</taxon>
        <taxon>Pseudoalteromonadaceae</taxon>
        <taxon>Pseudoalteromonas</taxon>
    </lineage>
</organism>
<evidence type="ECO:0000313" key="3">
    <source>
        <dbReference type="Proteomes" id="UP001371391"/>
    </source>
</evidence>
<dbReference type="Proteomes" id="UP001371391">
    <property type="component" value="Unassembled WGS sequence"/>
</dbReference>
<dbReference type="InterPro" id="IPR003959">
    <property type="entry name" value="ATPase_AAA_core"/>
</dbReference>
<protein>
    <recommendedName>
        <fullName evidence="1">ATPase AAA-type core domain-containing protein</fullName>
    </recommendedName>
</protein>
<feature type="domain" description="ATPase AAA-type core" evidence="1">
    <location>
        <begin position="34"/>
        <end position="73"/>
    </location>
</feature>
<reference evidence="2 3" key="1">
    <citation type="submission" date="2024-02" db="EMBL/GenBank/DDBJ databases">
        <title>Bacteria isolated from the canopy kelp, Nereocystis luetkeana.</title>
        <authorList>
            <person name="Pfister C.A."/>
            <person name="Younker I.T."/>
            <person name="Light S.H."/>
        </authorList>
    </citation>
    <scope>NUCLEOTIDE SEQUENCE [LARGE SCALE GENOMIC DNA]</scope>
    <source>
        <strain evidence="2 3">TI.1.03</strain>
    </source>
</reference>
<feature type="non-terminal residue" evidence="2">
    <location>
        <position position="75"/>
    </location>
</feature>
<proteinExistence type="predicted"/>
<dbReference type="RefSeq" id="WP_425356004.1">
    <property type="nucleotide sequence ID" value="NZ_JBAKAW010000170.1"/>
</dbReference>